<dbReference type="EMBL" id="BMXG01000024">
    <property type="protein sequence ID" value="GHC10941.1"/>
    <property type="molecule type" value="Genomic_DNA"/>
</dbReference>
<comment type="similarity">
    <text evidence="2 7">Belongs to the ExbD/TolR family.</text>
</comment>
<evidence type="ECO:0000256" key="4">
    <source>
        <dbReference type="ARBA" id="ARBA00022692"/>
    </source>
</evidence>
<feature type="region of interest" description="Disordered" evidence="8">
    <location>
        <begin position="147"/>
        <end position="167"/>
    </location>
</feature>
<evidence type="ECO:0000256" key="1">
    <source>
        <dbReference type="ARBA" id="ARBA00004162"/>
    </source>
</evidence>
<evidence type="ECO:0000256" key="3">
    <source>
        <dbReference type="ARBA" id="ARBA00022475"/>
    </source>
</evidence>
<keyword evidence="3" id="KW-1003">Cell membrane</keyword>
<keyword evidence="4 7" id="KW-0812">Transmembrane</keyword>
<keyword evidence="7" id="KW-0653">Protein transport</keyword>
<gene>
    <name evidence="10" type="ORF">GCM10007047_30390</name>
</gene>
<dbReference type="AlphaFoldDB" id="A0A8J3DMD3"/>
<proteinExistence type="inferred from homology"/>
<keyword evidence="11" id="KW-1185">Reference proteome</keyword>
<keyword evidence="5 9" id="KW-1133">Transmembrane helix</keyword>
<evidence type="ECO:0000256" key="9">
    <source>
        <dbReference type="SAM" id="Phobius"/>
    </source>
</evidence>
<reference evidence="10" key="1">
    <citation type="journal article" date="2014" name="Int. J. Syst. Evol. Microbiol.">
        <title>Complete genome sequence of Corynebacterium casei LMG S-19264T (=DSM 44701T), isolated from a smear-ripened cheese.</title>
        <authorList>
            <consortium name="US DOE Joint Genome Institute (JGI-PGF)"/>
            <person name="Walter F."/>
            <person name="Albersmeier A."/>
            <person name="Kalinowski J."/>
            <person name="Ruckert C."/>
        </authorList>
    </citation>
    <scope>NUCLEOTIDE SEQUENCE</scope>
    <source>
        <strain evidence="10">KCTC 12870</strain>
    </source>
</reference>
<evidence type="ECO:0000313" key="11">
    <source>
        <dbReference type="Proteomes" id="UP000642829"/>
    </source>
</evidence>
<evidence type="ECO:0000256" key="5">
    <source>
        <dbReference type="ARBA" id="ARBA00022989"/>
    </source>
</evidence>
<name>A0A8J3DMD3_9BACT</name>
<dbReference type="InterPro" id="IPR003400">
    <property type="entry name" value="ExbD"/>
</dbReference>
<dbReference type="Proteomes" id="UP000642829">
    <property type="component" value="Unassembled WGS sequence"/>
</dbReference>
<evidence type="ECO:0000256" key="2">
    <source>
        <dbReference type="ARBA" id="ARBA00005811"/>
    </source>
</evidence>
<organism evidence="10 11">
    <name type="scientific">Cerasicoccus arenae</name>
    <dbReference type="NCBI Taxonomy" id="424488"/>
    <lineage>
        <taxon>Bacteria</taxon>
        <taxon>Pseudomonadati</taxon>
        <taxon>Verrucomicrobiota</taxon>
        <taxon>Opitutia</taxon>
        <taxon>Puniceicoccales</taxon>
        <taxon>Cerasicoccaceae</taxon>
        <taxon>Cerasicoccus</taxon>
    </lineage>
</organism>
<comment type="caution">
    <text evidence="10">The sequence shown here is derived from an EMBL/GenBank/DDBJ whole genome shotgun (WGS) entry which is preliminary data.</text>
</comment>
<dbReference type="RefSeq" id="WP_189516766.1">
    <property type="nucleotide sequence ID" value="NZ_BMXG01000024.1"/>
</dbReference>
<evidence type="ECO:0000256" key="8">
    <source>
        <dbReference type="SAM" id="MobiDB-lite"/>
    </source>
</evidence>
<dbReference type="Pfam" id="PF02472">
    <property type="entry name" value="ExbD"/>
    <property type="match status" value="1"/>
</dbReference>
<dbReference type="GO" id="GO:0022857">
    <property type="term" value="F:transmembrane transporter activity"/>
    <property type="evidence" value="ECO:0007669"/>
    <property type="project" value="InterPro"/>
</dbReference>
<evidence type="ECO:0000313" key="10">
    <source>
        <dbReference type="EMBL" id="GHC10941.1"/>
    </source>
</evidence>
<protein>
    <recommendedName>
        <fullName evidence="12">Biopolymer transporter ExbD</fullName>
    </recommendedName>
</protein>
<evidence type="ECO:0008006" key="12">
    <source>
        <dbReference type="Google" id="ProtNLM"/>
    </source>
</evidence>
<evidence type="ECO:0000256" key="6">
    <source>
        <dbReference type="ARBA" id="ARBA00023136"/>
    </source>
</evidence>
<dbReference type="GO" id="GO:0015031">
    <property type="term" value="P:protein transport"/>
    <property type="evidence" value="ECO:0007669"/>
    <property type="project" value="UniProtKB-KW"/>
</dbReference>
<dbReference type="GO" id="GO:0005886">
    <property type="term" value="C:plasma membrane"/>
    <property type="evidence" value="ECO:0007669"/>
    <property type="project" value="UniProtKB-SubCell"/>
</dbReference>
<feature type="transmembrane region" description="Helical" evidence="9">
    <location>
        <begin position="22"/>
        <end position="44"/>
    </location>
</feature>
<accession>A0A8J3DMD3</accession>
<keyword evidence="7" id="KW-0813">Transport</keyword>
<sequence length="167" mass="18251">MSLVQPLELARRLRTPPTGPDVAALFDILLIAFMLTMLGSRFVYAPGSTVGLDADLLLPQSSQQELTAVPTVDVLTLLQDDRLIYGGQFMSAEAWSVQLEDGDAEIRRGSNAILLIKADARISLQAFLKISDRAREAGYTRVQIAERPAEEASSLQTKSTDRAEGFQ</sequence>
<comment type="subcellular location">
    <subcellularLocation>
        <location evidence="1">Cell membrane</location>
        <topology evidence="1">Single-pass membrane protein</topology>
    </subcellularLocation>
    <subcellularLocation>
        <location evidence="7">Cell membrane</location>
        <topology evidence="7">Single-pass type II membrane protein</topology>
    </subcellularLocation>
</comment>
<evidence type="ECO:0000256" key="7">
    <source>
        <dbReference type="RuleBase" id="RU003879"/>
    </source>
</evidence>
<keyword evidence="6 9" id="KW-0472">Membrane</keyword>
<reference evidence="10" key="2">
    <citation type="submission" date="2020-09" db="EMBL/GenBank/DDBJ databases">
        <authorList>
            <person name="Sun Q."/>
            <person name="Kim S."/>
        </authorList>
    </citation>
    <scope>NUCLEOTIDE SEQUENCE</scope>
    <source>
        <strain evidence="10">KCTC 12870</strain>
    </source>
</reference>